<evidence type="ECO:0008006" key="4">
    <source>
        <dbReference type="Google" id="ProtNLM"/>
    </source>
</evidence>
<protein>
    <recommendedName>
        <fullName evidence="4">Solute-binding protein family 3/N-terminal domain-containing protein</fullName>
    </recommendedName>
</protein>
<keyword evidence="3" id="KW-1185">Reference proteome</keyword>
<reference evidence="2" key="1">
    <citation type="submission" date="2021-11" db="EMBL/GenBank/DDBJ databases">
        <authorList>
            <person name="Rodrigo-Torres L."/>
            <person name="Arahal R. D."/>
            <person name="Lucena T."/>
        </authorList>
    </citation>
    <scope>NUCLEOTIDE SEQUENCE</scope>
    <source>
        <strain evidence="2">CECT 7928</strain>
    </source>
</reference>
<dbReference type="RefSeq" id="WP_237359726.1">
    <property type="nucleotide sequence ID" value="NZ_CAKLDM010000001.1"/>
</dbReference>
<dbReference type="EMBL" id="CAKLDM010000001">
    <property type="protein sequence ID" value="CAH0536268.1"/>
    <property type="molecule type" value="Genomic_DNA"/>
</dbReference>
<accession>A0ABM8ZZD3</accession>
<evidence type="ECO:0000313" key="3">
    <source>
        <dbReference type="Proteomes" id="UP000838748"/>
    </source>
</evidence>
<dbReference type="SUPFAM" id="SSF53850">
    <property type="entry name" value="Periplasmic binding protein-like II"/>
    <property type="match status" value="1"/>
</dbReference>
<keyword evidence="1" id="KW-0732">Signal</keyword>
<name>A0ABM8ZZD3_9VIBR</name>
<comment type="caution">
    <text evidence="2">The sequence shown here is derived from an EMBL/GenBank/DDBJ whole genome shotgun (WGS) entry which is preliminary data.</text>
</comment>
<feature type="chain" id="PRO_5046569730" description="Solute-binding protein family 3/N-terminal domain-containing protein" evidence="1">
    <location>
        <begin position="19"/>
        <end position="290"/>
    </location>
</feature>
<evidence type="ECO:0000256" key="1">
    <source>
        <dbReference type="SAM" id="SignalP"/>
    </source>
</evidence>
<evidence type="ECO:0000313" key="2">
    <source>
        <dbReference type="EMBL" id="CAH0536268.1"/>
    </source>
</evidence>
<proteinExistence type="predicted"/>
<gene>
    <name evidence="2" type="ORF">VMF7928_00303</name>
</gene>
<sequence>MVLKFVILFLFITASTFASQTRALETIFVTHPYEGESRFNYHVALITEALTKVSDDENYYVLKGIKTDANESLLVRLLELGRIDLMFRPVSKTMENHFLPIRIPLDKGLIGWRLLLINKEKQEAFRKVRTLEDLQRLMLIQGSGWNDVLVYEFNGVPVFQESQFTKMFQIVARNNNIDAFPRGVQEIFDEYREWSKSYPQLAIEQSLVLHYDFVRYVWFKPTAQGRALRDKIQLGLEMMIEDGSFDVLFNQYFSDVIQKSNLDNRVKIELENPFIPINIPYHRKELWLTP</sequence>
<feature type="signal peptide" evidence="1">
    <location>
        <begin position="1"/>
        <end position="18"/>
    </location>
</feature>
<organism evidence="2 3">
    <name type="scientific">Vibrio marisflavi CECT 7928</name>
    <dbReference type="NCBI Taxonomy" id="634439"/>
    <lineage>
        <taxon>Bacteria</taxon>
        <taxon>Pseudomonadati</taxon>
        <taxon>Pseudomonadota</taxon>
        <taxon>Gammaproteobacteria</taxon>
        <taxon>Vibrionales</taxon>
        <taxon>Vibrionaceae</taxon>
        <taxon>Vibrio</taxon>
    </lineage>
</organism>
<dbReference type="Proteomes" id="UP000838748">
    <property type="component" value="Unassembled WGS sequence"/>
</dbReference>